<feature type="region of interest" description="Disordered" evidence="1">
    <location>
        <begin position="23"/>
        <end position="43"/>
    </location>
</feature>
<accession>A0A6C7E916</accession>
<feature type="chain" id="PRO_5025492963" description="Nitrate ABC transporter substrate-binding protein" evidence="2">
    <location>
        <begin position="26"/>
        <end position="394"/>
    </location>
</feature>
<dbReference type="AlphaFoldDB" id="A0A6C7E916"/>
<sequence>MVIRRCAVLIVAVSGLVSCSGGNDAVQSAPDSSSATSTSTPAVDFTEVETTLPERETFTDGPLAEVCPATITLQIDDLPSVEHGPLFRLLGDDPSVDGATQVISGPLRRSDGTVEDVIVEIRAGGPAVEFRNPIDVMSADPTITLAEASTDELADAADTFPTVGVVTLTDISHQMLMWDPATYPDVTSLDDLAATGPEIRHLPDEGFISFLVEQGVLDSDDLDDDFFGEPAAFVASGGSLVQQGDALVEPFLFPSLPQWSAPIDYALAAESGWTSYDDSLVVTSEFADEQRSCLGRLVPVIQESIVAYVVDPSPTNELMASVRELFNPLTRAAPELLDQGVASGVATGIFGGGPDGVVGSFDVDRVASFVDTIGGATAGDDLVTNDFVDLAVTL</sequence>
<dbReference type="RefSeq" id="WP_015442100.1">
    <property type="nucleotide sequence ID" value="NC_020520.1"/>
</dbReference>
<dbReference type="KEGG" id="aym:YM304_25390"/>
<organism evidence="3 4">
    <name type="scientific">Ilumatobacter coccineus (strain NBRC 103263 / KCTC 29153 / YM16-304)</name>
    <dbReference type="NCBI Taxonomy" id="1313172"/>
    <lineage>
        <taxon>Bacteria</taxon>
        <taxon>Bacillati</taxon>
        <taxon>Actinomycetota</taxon>
        <taxon>Acidimicrobiia</taxon>
        <taxon>Acidimicrobiales</taxon>
        <taxon>Ilumatobacteraceae</taxon>
        <taxon>Ilumatobacter</taxon>
    </lineage>
</organism>
<evidence type="ECO:0008006" key="5">
    <source>
        <dbReference type="Google" id="ProtNLM"/>
    </source>
</evidence>
<proteinExistence type="predicted"/>
<dbReference type="OrthoDB" id="3595952at2"/>
<gene>
    <name evidence="3" type="ORF">YM304_25390</name>
</gene>
<evidence type="ECO:0000313" key="3">
    <source>
        <dbReference type="EMBL" id="BAN02853.1"/>
    </source>
</evidence>
<dbReference type="Proteomes" id="UP000011863">
    <property type="component" value="Chromosome"/>
</dbReference>
<feature type="compositionally biased region" description="Low complexity" evidence="1">
    <location>
        <begin position="28"/>
        <end position="42"/>
    </location>
</feature>
<evidence type="ECO:0000313" key="4">
    <source>
        <dbReference type="Proteomes" id="UP000011863"/>
    </source>
</evidence>
<dbReference type="PROSITE" id="PS51257">
    <property type="entry name" value="PROKAR_LIPOPROTEIN"/>
    <property type="match status" value="1"/>
</dbReference>
<feature type="signal peptide" evidence="2">
    <location>
        <begin position="1"/>
        <end position="25"/>
    </location>
</feature>
<evidence type="ECO:0000256" key="1">
    <source>
        <dbReference type="SAM" id="MobiDB-lite"/>
    </source>
</evidence>
<keyword evidence="2" id="KW-0732">Signal</keyword>
<dbReference type="EMBL" id="AP012057">
    <property type="protein sequence ID" value="BAN02853.1"/>
    <property type="molecule type" value="Genomic_DNA"/>
</dbReference>
<reference evidence="3 4" key="1">
    <citation type="journal article" date="2013" name="Int. J. Syst. Evol. Microbiol.">
        <title>Ilumatobacter nonamiense sp. nov. and Ilumatobacter coccineum sp. nov., isolated from seashore sand.</title>
        <authorList>
            <person name="Matsumoto A."/>
            <person name="Kasai H."/>
            <person name="Matsuo Y."/>
            <person name="Shizuri Y."/>
            <person name="Ichikawa N."/>
            <person name="Fujita N."/>
            <person name="Omura S."/>
            <person name="Takahashi Y."/>
        </authorList>
    </citation>
    <scope>NUCLEOTIDE SEQUENCE [LARGE SCALE GENOMIC DNA]</scope>
    <source>
        <strain evidence="4">NBRC 103263 / KCTC 29153 / YM16-304</strain>
    </source>
</reference>
<keyword evidence="4" id="KW-1185">Reference proteome</keyword>
<protein>
    <recommendedName>
        <fullName evidence="5">Nitrate ABC transporter substrate-binding protein</fullName>
    </recommendedName>
</protein>
<name>A0A6C7E916_ILUCY</name>
<evidence type="ECO:0000256" key="2">
    <source>
        <dbReference type="SAM" id="SignalP"/>
    </source>
</evidence>